<dbReference type="EMBL" id="CP025786">
    <property type="protein sequence ID" value="AWG43262.1"/>
    <property type="molecule type" value="Genomic_DNA"/>
</dbReference>
<sequence length="79" mass="9506">MDKIFNSHIDFGSQVNWDKNQIELETHSITLKFIKPFNKHFDLEVKNDYKQARQLEENVFRLSQEIANLERKDAIRVDK</sequence>
<dbReference type="Proteomes" id="UP000244655">
    <property type="component" value="Plasmid pl78"/>
</dbReference>
<protein>
    <submittedName>
        <fullName evidence="1">Uncharacterized protein</fullName>
    </submittedName>
</protein>
<dbReference type="RefSeq" id="WP_108729657.1">
    <property type="nucleotide sequence ID" value="NZ_CP025786.1"/>
</dbReference>
<dbReference type="AlphaFoldDB" id="A0A2S1LY98"/>
<keyword evidence="1" id="KW-0614">Plasmid</keyword>
<name>A0A2S1LY98_9SPIR</name>
<reference evidence="1 2" key="1">
    <citation type="submission" date="2018-01" db="EMBL/GenBank/DDBJ databases">
        <title>Genome sequence of Borrelia tachyglossi.</title>
        <authorList>
            <person name="Gofton A.W."/>
        </authorList>
    </citation>
    <scope>NUCLEOTIDE SEQUENCE [LARGE SCALE GENOMIC DNA]</scope>
    <source>
        <strain evidence="1 2">Bc-F10-1268</strain>
        <plasmid evidence="1 2">pl78</plasmid>
    </source>
</reference>
<evidence type="ECO:0000313" key="1">
    <source>
        <dbReference type="EMBL" id="AWG43262.1"/>
    </source>
</evidence>
<geneLocation type="plasmid" evidence="1 2">
    <name>pl78</name>
</geneLocation>
<evidence type="ECO:0000313" key="2">
    <source>
        <dbReference type="Proteomes" id="UP000244655"/>
    </source>
</evidence>
<proteinExistence type="predicted"/>
<organism evidence="1 2">
    <name type="scientific">Candidatus Borreliella tachyglossi</name>
    <dbReference type="NCBI Taxonomy" id="1964448"/>
    <lineage>
        <taxon>Bacteria</taxon>
        <taxon>Pseudomonadati</taxon>
        <taxon>Spirochaetota</taxon>
        <taxon>Spirochaetia</taxon>
        <taxon>Spirochaetales</taxon>
        <taxon>Borreliaceae</taxon>
        <taxon>Borreliella</taxon>
    </lineage>
</organism>
<gene>
    <name evidence="1" type="ORF">CR532_04510</name>
</gene>
<keyword evidence="2" id="KW-1185">Reference proteome</keyword>
<accession>A0A2S1LY98</accession>